<sequence length="42" mass="4549">MEAESGGTAAELAKLEEQGIEVSVQLGEVFTQKAKRGSEQRR</sequence>
<dbReference type="AlphaFoldDB" id="X0UWN4"/>
<dbReference type="EMBL" id="BARS01026805">
    <property type="protein sequence ID" value="GAG04728.1"/>
    <property type="molecule type" value="Genomic_DNA"/>
</dbReference>
<name>X0UWN4_9ZZZZ</name>
<accession>X0UWN4</accession>
<reference evidence="1" key="1">
    <citation type="journal article" date="2014" name="Front. Microbiol.">
        <title>High frequency of phylogenetically diverse reductive dehalogenase-homologous genes in deep subseafloor sedimentary metagenomes.</title>
        <authorList>
            <person name="Kawai M."/>
            <person name="Futagami T."/>
            <person name="Toyoda A."/>
            <person name="Takaki Y."/>
            <person name="Nishi S."/>
            <person name="Hori S."/>
            <person name="Arai W."/>
            <person name="Tsubouchi T."/>
            <person name="Morono Y."/>
            <person name="Uchiyama I."/>
            <person name="Ito T."/>
            <person name="Fujiyama A."/>
            <person name="Inagaki F."/>
            <person name="Takami H."/>
        </authorList>
    </citation>
    <scope>NUCLEOTIDE SEQUENCE</scope>
    <source>
        <strain evidence="1">Expedition CK06-06</strain>
    </source>
</reference>
<evidence type="ECO:0000313" key="1">
    <source>
        <dbReference type="EMBL" id="GAG04728.1"/>
    </source>
</evidence>
<gene>
    <name evidence="1" type="ORF">S01H1_42191</name>
</gene>
<protein>
    <submittedName>
        <fullName evidence="1">Uncharacterized protein</fullName>
    </submittedName>
</protein>
<organism evidence="1">
    <name type="scientific">marine sediment metagenome</name>
    <dbReference type="NCBI Taxonomy" id="412755"/>
    <lineage>
        <taxon>unclassified sequences</taxon>
        <taxon>metagenomes</taxon>
        <taxon>ecological metagenomes</taxon>
    </lineage>
</organism>
<proteinExistence type="predicted"/>
<comment type="caution">
    <text evidence="1">The sequence shown here is derived from an EMBL/GenBank/DDBJ whole genome shotgun (WGS) entry which is preliminary data.</text>
</comment>